<evidence type="ECO:0000259" key="1">
    <source>
        <dbReference type="Pfam" id="PF14793"/>
    </source>
</evidence>
<evidence type="ECO:0000313" key="3">
    <source>
        <dbReference type="Proteomes" id="UP001209854"/>
    </source>
</evidence>
<feature type="domain" description="Pyrimidine/purine nucleotide 5'-monophosphate nucleosidase N-terminal" evidence="1">
    <location>
        <begin position="14"/>
        <end position="65"/>
    </location>
</feature>
<dbReference type="RefSeq" id="WP_262567198.1">
    <property type="nucleotide sequence ID" value="NZ_JAPFCC010000001.1"/>
</dbReference>
<dbReference type="InterPro" id="IPR037153">
    <property type="entry name" value="PpnN-like_sf"/>
</dbReference>
<comment type="caution">
    <text evidence="2">The sequence shown here is derived from an EMBL/GenBank/DDBJ whole genome shotgun (WGS) entry which is preliminary data.</text>
</comment>
<accession>A0ABT3MS55</accession>
<gene>
    <name evidence="2" type="ORF">NX722_06045</name>
</gene>
<organism evidence="2 3">
    <name type="scientific">Endozoicomonas gorgoniicola</name>
    <dbReference type="NCBI Taxonomy" id="1234144"/>
    <lineage>
        <taxon>Bacteria</taxon>
        <taxon>Pseudomonadati</taxon>
        <taxon>Pseudomonadota</taxon>
        <taxon>Gammaproteobacteria</taxon>
        <taxon>Oceanospirillales</taxon>
        <taxon>Endozoicomonadaceae</taxon>
        <taxon>Endozoicomonas</taxon>
    </lineage>
</organism>
<protein>
    <submittedName>
        <fullName evidence="2">Pyrimidine/purine nucleosidase domain-containing protein</fullName>
    </submittedName>
</protein>
<dbReference type="Pfam" id="PF14793">
    <property type="entry name" value="DUF4478"/>
    <property type="match status" value="1"/>
</dbReference>
<reference evidence="2 3" key="1">
    <citation type="submission" date="2022-10" db="EMBL/GenBank/DDBJ databases">
        <title>High-quality genome sequences of two octocoral-associated bacteria, Endozoicomonas euniceicola EF212 and Endozoicomonas gorgoniicola PS125.</title>
        <authorList>
            <person name="Chiou Y.-J."/>
            <person name="Chen Y.-H."/>
        </authorList>
    </citation>
    <scope>NUCLEOTIDE SEQUENCE [LARGE SCALE GENOMIC DNA]</scope>
    <source>
        <strain evidence="2 3">PS125</strain>
    </source>
</reference>
<keyword evidence="3" id="KW-1185">Reference proteome</keyword>
<dbReference type="EMBL" id="JAPFCC010000001">
    <property type="protein sequence ID" value="MCW7552216.1"/>
    <property type="molecule type" value="Genomic_DNA"/>
</dbReference>
<dbReference type="Gene3D" id="3.30.1850.10">
    <property type="entry name" value="MoCo carrier protein-like"/>
    <property type="match status" value="1"/>
</dbReference>
<proteinExistence type="predicted"/>
<evidence type="ECO:0000313" key="2">
    <source>
        <dbReference type="EMBL" id="MCW7552216.1"/>
    </source>
</evidence>
<name>A0ABT3MS55_9GAMM</name>
<dbReference type="Proteomes" id="UP001209854">
    <property type="component" value="Unassembled WGS sequence"/>
</dbReference>
<dbReference type="InterPro" id="IPR027820">
    <property type="entry name" value="PpnN_N"/>
</dbReference>
<sequence>MTTNHTSVYTITTTVNPVGSMRVLSNRGVQKLQDTSKRGLHRLFRQCALAVLNGEHEGDSAEELMTL</sequence>